<evidence type="ECO:0000313" key="3">
    <source>
        <dbReference type="Proteomes" id="UP000235584"/>
    </source>
</evidence>
<name>A0A2K9NVI5_BACTC</name>
<proteinExistence type="inferred from homology"/>
<dbReference type="EMBL" id="CP025704">
    <property type="protein sequence ID" value="AUN99075.1"/>
    <property type="molecule type" value="Genomic_DNA"/>
</dbReference>
<reference evidence="2 3" key="1">
    <citation type="submission" date="2018-01" db="EMBL/GenBank/DDBJ databases">
        <title>Complete genome sequence of Bacteriovorax stolpii DSM12778.</title>
        <authorList>
            <person name="Tang B."/>
            <person name="Chang J."/>
        </authorList>
    </citation>
    <scope>NUCLEOTIDE SEQUENCE [LARGE SCALE GENOMIC DNA]</scope>
    <source>
        <strain evidence="2 3">DSM 12778</strain>
    </source>
</reference>
<dbReference type="RefSeq" id="WP_102244366.1">
    <property type="nucleotide sequence ID" value="NZ_CP025704.1"/>
</dbReference>
<dbReference type="Pfam" id="PF00535">
    <property type="entry name" value="Glycos_transf_2"/>
    <property type="match status" value="1"/>
</dbReference>
<gene>
    <name evidence="2" type="ORF">C0V70_13385</name>
</gene>
<dbReference type="PANTHER" id="PTHR43630">
    <property type="entry name" value="POLY-BETA-1,6-N-ACETYL-D-GLUCOSAMINE SYNTHASE"/>
    <property type="match status" value="1"/>
</dbReference>
<dbReference type="InterPro" id="IPR001173">
    <property type="entry name" value="Glyco_trans_2-like"/>
</dbReference>
<accession>A0A2K9NVI5</accession>
<evidence type="ECO:0000313" key="2">
    <source>
        <dbReference type="EMBL" id="AUN99075.1"/>
    </source>
</evidence>
<keyword evidence="3" id="KW-1185">Reference proteome</keyword>
<protein>
    <submittedName>
        <fullName evidence="2">Uncharacterized protein</fullName>
    </submittedName>
</protein>
<dbReference type="InterPro" id="IPR029044">
    <property type="entry name" value="Nucleotide-diphossugar_trans"/>
</dbReference>
<sequence>MTNDLSIPASVLIIAQNAEKHLRRCLDSLKAFKEVVIIDGGSKDKTEEIAKTYPNVKFVKNPWPGFIPQRNVSIDNASYEWCFMIDSDEAATPELVEEIRKVVEKNDRTIAMWRVVRTEYFEGAAIEYGHGRSDYQERLFLRDRTRYTGGNHHLHLIDGIDLGKQPHLMADFPRHVRVLHDPDYDLDAMITKMPRFSMLIGSEKFNKGRRVSAPEVIFSFVWTAIRMSWRSRKMGKRGIVLAFMKAYSDSLAKLYIYDLQNFRNIKQSEADKKYVG</sequence>
<dbReference type="Gene3D" id="3.90.550.10">
    <property type="entry name" value="Spore Coat Polysaccharide Biosynthesis Protein SpsA, Chain A"/>
    <property type="match status" value="1"/>
</dbReference>
<dbReference type="PANTHER" id="PTHR43630:SF2">
    <property type="entry name" value="GLYCOSYLTRANSFERASE"/>
    <property type="match status" value="1"/>
</dbReference>
<dbReference type="Proteomes" id="UP000235584">
    <property type="component" value="Chromosome"/>
</dbReference>
<dbReference type="CDD" id="cd02511">
    <property type="entry name" value="Beta4Glucosyltransferase"/>
    <property type="match status" value="1"/>
</dbReference>
<dbReference type="SUPFAM" id="SSF53448">
    <property type="entry name" value="Nucleotide-diphospho-sugar transferases"/>
    <property type="match status" value="1"/>
</dbReference>
<dbReference type="KEGG" id="bsto:C0V70_13385"/>
<comment type="similarity">
    <text evidence="1">Belongs to the glycosyltransferase 2 family. WaaE/KdtX subfamily.</text>
</comment>
<dbReference type="AlphaFoldDB" id="A0A2K9NVI5"/>
<evidence type="ECO:0000256" key="1">
    <source>
        <dbReference type="ARBA" id="ARBA00038494"/>
    </source>
</evidence>
<organism evidence="2 3">
    <name type="scientific">Bacteriovorax stolpii</name>
    <name type="common">Bdellovibrio stolpii</name>
    <dbReference type="NCBI Taxonomy" id="960"/>
    <lineage>
        <taxon>Bacteria</taxon>
        <taxon>Pseudomonadati</taxon>
        <taxon>Bdellovibrionota</taxon>
        <taxon>Bacteriovoracia</taxon>
        <taxon>Bacteriovoracales</taxon>
        <taxon>Bacteriovoracaceae</taxon>
        <taxon>Bacteriovorax</taxon>
    </lineage>
</organism>